<dbReference type="EMBL" id="JARK01001365">
    <property type="protein sequence ID" value="EYC17910.1"/>
    <property type="molecule type" value="Genomic_DNA"/>
</dbReference>
<dbReference type="OrthoDB" id="5916543at2759"/>
<gene>
    <name evidence="1" type="primary">Acey_s0029.g1952</name>
    <name evidence="1" type="synonym">Acey-T06F4.1</name>
    <name evidence="1" type="ORF">Y032_0029g1952</name>
</gene>
<keyword evidence="2" id="KW-1185">Reference proteome</keyword>
<dbReference type="Proteomes" id="UP000024635">
    <property type="component" value="Unassembled WGS sequence"/>
</dbReference>
<name>A0A016URS6_9BILA</name>
<accession>A0A016URS6</accession>
<evidence type="ECO:0000313" key="2">
    <source>
        <dbReference type="Proteomes" id="UP000024635"/>
    </source>
</evidence>
<organism evidence="1 2">
    <name type="scientific">Ancylostoma ceylanicum</name>
    <dbReference type="NCBI Taxonomy" id="53326"/>
    <lineage>
        <taxon>Eukaryota</taxon>
        <taxon>Metazoa</taxon>
        <taxon>Ecdysozoa</taxon>
        <taxon>Nematoda</taxon>
        <taxon>Chromadorea</taxon>
        <taxon>Rhabditida</taxon>
        <taxon>Rhabditina</taxon>
        <taxon>Rhabditomorpha</taxon>
        <taxon>Strongyloidea</taxon>
        <taxon>Ancylostomatidae</taxon>
        <taxon>Ancylostomatinae</taxon>
        <taxon>Ancylostoma</taxon>
    </lineage>
</organism>
<protein>
    <submittedName>
        <fullName evidence="1">Uncharacterized protein</fullName>
    </submittedName>
</protein>
<proteinExistence type="predicted"/>
<sequence length="74" mass="8377">MRQGVFDEGVLFERDEGEGNEVSSPQVIDLPPISTYLPEEHIERPALRSLLHNSQAMGSLEKLIRSVVRFETIL</sequence>
<comment type="caution">
    <text evidence="1">The sequence shown here is derived from an EMBL/GenBank/DDBJ whole genome shotgun (WGS) entry which is preliminary data.</text>
</comment>
<evidence type="ECO:0000313" key="1">
    <source>
        <dbReference type="EMBL" id="EYC17910.1"/>
    </source>
</evidence>
<reference evidence="2" key="1">
    <citation type="journal article" date="2015" name="Nat. Genet.">
        <title>The genome and transcriptome of the zoonotic hookworm Ancylostoma ceylanicum identify infection-specific gene families.</title>
        <authorList>
            <person name="Schwarz E.M."/>
            <person name="Hu Y."/>
            <person name="Antoshechkin I."/>
            <person name="Miller M.M."/>
            <person name="Sternberg P.W."/>
            <person name="Aroian R.V."/>
        </authorList>
    </citation>
    <scope>NUCLEOTIDE SEQUENCE</scope>
    <source>
        <strain evidence="2">HY135</strain>
    </source>
</reference>
<dbReference type="AlphaFoldDB" id="A0A016URS6"/>